<name>A0A5B1L759_9ACTN</name>
<gene>
    <name evidence="1" type="ORF">F0U44_18475</name>
</gene>
<keyword evidence="2" id="KW-1185">Reference proteome</keyword>
<evidence type="ECO:0000313" key="1">
    <source>
        <dbReference type="EMBL" id="KAA1416314.1"/>
    </source>
</evidence>
<reference evidence="1 2" key="2">
    <citation type="submission" date="2019-09" db="EMBL/GenBank/DDBJ databases">
        <authorList>
            <person name="Jin C."/>
        </authorList>
    </citation>
    <scope>NUCLEOTIDE SEQUENCE [LARGE SCALE GENOMIC DNA]</scope>
    <source>
        <strain evidence="1 2">BN130099</strain>
    </source>
</reference>
<evidence type="ECO:0000313" key="2">
    <source>
        <dbReference type="Proteomes" id="UP000325003"/>
    </source>
</evidence>
<organism evidence="1 2">
    <name type="scientific">Nocardioides humilatus</name>
    <dbReference type="NCBI Taxonomy" id="2607660"/>
    <lineage>
        <taxon>Bacteria</taxon>
        <taxon>Bacillati</taxon>
        <taxon>Actinomycetota</taxon>
        <taxon>Actinomycetes</taxon>
        <taxon>Propionibacteriales</taxon>
        <taxon>Nocardioidaceae</taxon>
        <taxon>Nocardioides</taxon>
    </lineage>
</organism>
<comment type="caution">
    <text evidence="1">The sequence shown here is derived from an EMBL/GenBank/DDBJ whole genome shotgun (WGS) entry which is preliminary data.</text>
</comment>
<dbReference type="Proteomes" id="UP000325003">
    <property type="component" value="Unassembled WGS sequence"/>
</dbReference>
<sequence length="114" mass="11376">MANSGSRIRAVGAVRAAVGIALLAAPKAISRNDDADFTLLMRTIGVRDLVLGTGALLGGAEPGGRLWAKAAMASDSIDVVVGTLSIPKVGLGGGLVAALLPIPFVAADRWSLSG</sequence>
<protein>
    <submittedName>
        <fullName evidence="1">Uncharacterized protein</fullName>
    </submittedName>
</protein>
<reference evidence="1 2" key="1">
    <citation type="submission" date="2019-09" db="EMBL/GenBank/DDBJ databases">
        <title>Nocardioides panacisoli sp. nov., isolated from the soil of a ginseng field.</title>
        <authorList>
            <person name="Cho C."/>
        </authorList>
    </citation>
    <scope>NUCLEOTIDE SEQUENCE [LARGE SCALE GENOMIC DNA]</scope>
    <source>
        <strain evidence="1 2">BN130099</strain>
    </source>
</reference>
<dbReference type="AlphaFoldDB" id="A0A5B1L759"/>
<accession>A0A5B1L759</accession>
<proteinExistence type="predicted"/>
<dbReference type="RefSeq" id="WP_149729856.1">
    <property type="nucleotide sequence ID" value="NZ_VUJV01000007.1"/>
</dbReference>
<dbReference type="EMBL" id="VUJV01000007">
    <property type="protein sequence ID" value="KAA1416314.1"/>
    <property type="molecule type" value="Genomic_DNA"/>
</dbReference>